<dbReference type="GO" id="GO:0016740">
    <property type="term" value="F:transferase activity"/>
    <property type="evidence" value="ECO:0007669"/>
    <property type="project" value="UniProtKB-KW"/>
</dbReference>
<organism evidence="4 5">
    <name type="scientific">Humidesulfovibrio mexicanus</name>
    <dbReference type="NCBI Taxonomy" id="147047"/>
    <lineage>
        <taxon>Bacteria</taxon>
        <taxon>Pseudomonadati</taxon>
        <taxon>Thermodesulfobacteriota</taxon>
        <taxon>Desulfovibrionia</taxon>
        <taxon>Desulfovibrionales</taxon>
        <taxon>Desulfovibrionaceae</taxon>
        <taxon>Humidesulfovibrio</taxon>
    </lineage>
</organism>
<evidence type="ECO:0000313" key="4">
    <source>
        <dbReference type="EMBL" id="SNR66669.1"/>
    </source>
</evidence>
<evidence type="ECO:0000313" key="5">
    <source>
        <dbReference type="Proteomes" id="UP000198324"/>
    </source>
</evidence>
<dbReference type="Gene3D" id="3.30.420.40">
    <property type="match status" value="2"/>
</dbReference>
<dbReference type="InterPro" id="IPR043129">
    <property type="entry name" value="ATPase_NBD"/>
</dbReference>
<evidence type="ECO:0000259" key="3">
    <source>
        <dbReference type="Pfam" id="PF16861"/>
    </source>
</evidence>
<dbReference type="PANTHER" id="PTHR34847">
    <property type="entry name" value="NODULATION PROTEIN U"/>
    <property type="match status" value="1"/>
</dbReference>
<feature type="domain" description="Carbamoyltransferase C-terminal" evidence="3">
    <location>
        <begin position="434"/>
        <end position="601"/>
    </location>
</feature>
<reference evidence="4 5" key="1">
    <citation type="submission" date="2017-06" db="EMBL/GenBank/DDBJ databases">
        <authorList>
            <person name="Kim H.J."/>
            <person name="Triplett B.A."/>
        </authorList>
    </citation>
    <scope>NUCLEOTIDE SEQUENCE [LARGE SCALE GENOMIC DNA]</scope>
    <source>
        <strain evidence="4 5">DSM 13116</strain>
    </source>
</reference>
<dbReference type="InterPro" id="IPR031730">
    <property type="entry name" value="Carbam_trans_C"/>
</dbReference>
<dbReference type="Proteomes" id="UP000198324">
    <property type="component" value="Unassembled WGS sequence"/>
</dbReference>
<keyword evidence="4" id="KW-0808">Transferase</keyword>
<gene>
    <name evidence="4" type="ORF">SAMN04488503_0730</name>
</gene>
<accession>A0A238Y8K3</accession>
<dbReference type="CDD" id="cd24100">
    <property type="entry name" value="ASKHA_NBD_MJ1051-like_N"/>
    <property type="match status" value="1"/>
</dbReference>
<sequence>MGDVKGNGLLALGIHWAHDASVSVCNGEECLFSIAEERITRIKHHYGFPVQSIQCALRFLGLTGSDIDIVAISTRKPLFPQHKNHLCVEADGSVSGPALKLFKDWRPGASKAGPQRMGEAKPKKSFVGTSWEGFEDRHWSWAQQTLGQLGLLGEGTRYVYVSHHRAHAAGAFRLCGMHGRRVCVMTLDGKGDGLSGTLGIGHEDGRLELVRSTPAEESLGSFYQAVTEALGFIPVDGEYKTMGLAALGKAGLANPFDGMISAYDGMTRSRTRWSFRSFNEANPSRRVPNPLSSVAQSVDFTKYLERMEPTQLAYFAQEHLEDTMVELARQSMDITGTRNLAVAGGVMLNVKANSRIRDEISPQSYFVLPDSADSGLSLGAALEALHVCGTPVRASLPSLYLGTSYTDAEVMEELARHDRLAVEEAGPWLPMRTAKELRKGKVIGTFQGRLEMGPRALGNRSVIADPRTNTVKDRINAILKGREWFVPFAPIVLEDEAHKYWSGSVDYRHMTFAVEASEYAKQTVPGVVHVDGTMRPQVVNETTNPWLHAVLSGFRQLTGVGVLINTSFNRHGLPIVGSPADAVEHLLNGWVDALAIGPCYVTLK</sequence>
<dbReference type="Pfam" id="PF16861">
    <property type="entry name" value="Carbam_trans_C"/>
    <property type="match status" value="1"/>
</dbReference>
<dbReference type="AlphaFoldDB" id="A0A238Y8K3"/>
<protein>
    <submittedName>
        <fullName evidence="4">Carbamoyltransferase</fullName>
    </submittedName>
</protein>
<dbReference type="Gene3D" id="3.90.870.20">
    <property type="entry name" value="Carbamoyltransferase, C-terminal domain"/>
    <property type="match status" value="1"/>
</dbReference>
<comment type="similarity">
    <text evidence="1">Belongs to the NodU/CmcH family.</text>
</comment>
<evidence type="ECO:0000256" key="1">
    <source>
        <dbReference type="ARBA" id="ARBA00006129"/>
    </source>
</evidence>
<proteinExistence type="inferred from homology"/>
<dbReference type="PANTHER" id="PTHR34847:SF1">
    <property type="entry name" value="NODULATION PROTEIN U"/>
    <property type="match status" value="1"/>
</dbReference>
<dbReference type="InterPro" id="IPR051338">
    <property type="entry name" value="NodU/CmcH_Carbamoyltrnsfr"/>
</dbReference>
<feature type="domain" description="Carbamoyltransferase" evidence="2">
    <location>
        <begin position="12"/>
        <end position="382"/>
    </location>
</feature>
<name>A0A238Y8K3_9BACT</name>
<dbReference type="InterPro" id="IPR003696">
    <property type="entry name" value="Carbtransf_dom"/>
</dbReference>
<dbReference type="Pfam" id="PF02543">
    <property type="entry name" value="Carbam_trans_N"/>
    <property type="match status" value="1"/>
</dbReference>
<evidence type="ECO:0000259" key="2">
    <source>
        <dbReference type="Pfam" id="PF02543"/>
    </source>
</evidence>
<dbReference type="EMBL" id="FZOC01000001">
    <property type="protein sequence ID" value="SNR66669.1"/>
    <property type="molecule type" value="Genomic_DNA"/>
</dbReference>
<dbReference type="InterPro" id="IPR038152">
    <property type="entry name" value="Carbam_trans_C_sf"/>
</dbReference>
<keyword evidence="5" id="KW-1185">Reference proteome</keyword>
<dbReference type="SUPFAM" id="SSF53067">
    <property type="entry name" value="Actin-like ATPase domain"/>
    <property type="match status" value="1"/>
</dbReference>